<dbReference type="InterPro" id="IPR013424">
    <property type="entry name" value="Ice-binding_C"/>
</dbReference>
<dbReference type="NCBIfam" id="TIGR02595">
    <property type="entry name" value="PEP_CTERM"/>
    <property type="match status" value="1"/>
</dbReference>
<dbReference type="Pfam" id="PF07589">
    <property type="entry name" value="PEP-CTERM"/>
    <property type="match status" value="1"/>
</dbReference>
<proteinExistence type="predicted"/>
<dbReference type="AlphaFoldDB" id="A0A843SF82"/>
<evidence type="ECO:0000313" key="4">
    <source>
        <dbReference type="Proteomes" id="UP000444318"/>
    </source>
</evidence>
<evidence type="ECO:0000313" key="3">
    <source>
        <dbReference type="EMBL" id="MQA20801.1"/>
    </source>
</evidence>
<name>A0A843SF82_9BURK</name>
<accession>A0A843SF82</accession>
<keyword evidence="1" id="KW-0732">Signal</keyword>
<feature type="domain" description="Ice-binding protein C-terminal" evidence="2">
    <location>
        <begin position="169"/>
        <end position="193"/>
    </location>
</feature>
<protein>
    <submittedName>
        <fullName evidence="3">PEP-CTERM sorting domain-containing protein</fullName>
    </submittedName>
</protein>
<dbReference type="EMBL" id="WHUF01000003">
    <property type="protein sequence ID" value="MQA20801.1"/>
    <property type="molecule type" value="Genomic_DNA"/>
</dbReference>
<evidence type="ECO:0000259" key="2">
    <source>
        <dbReference type="Pfam" id="PF07589"/>
    </source>
</evidence>
<evidence type="ECO:0000256" key="1">
    <source>
        <dbReference type="SAM" id="SignalP"/>
    </source>
</evidence>
<feature type="chain" id="PRO_5032319766" evidence="1">
    <location>
        <begin position="33"/>
        <end position="196"/>
    </location>
</feature>
<keyword evidence="4" id="KW-1185">Reference proteome</keyword>
<comment type="caution">
    <text evidence="3">The sequence shown here is derived from an EMBL/GenBank/DDBJ whole genome shotgun (WGS) entry which is preliminary data.</text>
</comment>
<gene>
    <name evidence="3" type="ORF">GEV01_14860</name>
</gene>
<organism evidence="3 4">
    <name type="scientific">Rugamonas rivuli</name>
    <dbReference type="NCBI Taxonomy" id="2743358"/>
    <lineage>
        <taxon>Bacteria</taxon>
        <taxon>Pseudomonadati</taxon>
        <taxon>Pseudomonadota</taxon>
        <taxon>Betaproteobacteria</taxon>
        <taxon>Burkholderiales</taxon>
        <taxon>Oxalobacteraceae</taxon>
        <taxon>Telluria group</taxon>
        <taxon>Rugamonas</taxon>
    </lineage>
</organism>
<feature type="signal peptide" evidence="1">
    <location>
        <begin position="1"/>
        <end position="32"/>
    </location>
</feature>
<reference evidence="3 4" key="1">
    <citation type="submission" date="2019-10" db="EMBL/GenBank/DDBJ databases">
        <title>Two novel species isolated from a subtropical stream in China.</title>
        <authorList>
            <person name="Lu H."/>
        </authorList>
    </citation>
    <scope>NUCLEOTIDE SEQUENCE [LARGE SCALE GENOMIC DNA]</scope>
    <source>
        <strain evidence="3 4">FT103W</strain>
    </source>
</reference>
<sequence>MRFFLCCSYQVATMKKICSAAILLAAFASAHAENFTFAYTFGDNQAITGSLSGHLNGDLVENVSNVHINFNGTDFTGALTGASWDASTHNWNSAAGAVVSTVAGKNNFIFADANPQTNYNDINNYFFFVTSSDAQIGNQAYALNCNGNCTDLAFDQPTNNASWSLVAAPVPEPGSAAMLIAGLGVAGVAARRRRQA</sequence>
<dbReference type="Proteomes" id="UP000444318">
    <property type="component" value="Unassembled WGS sequence"/>
</dbReference>